<reference evidence="2 3" key="1">
    <citation type="submission" date="2024-12" db="EMBL/GenBank/DDBJ databases">
        <authorList>
            <person name="Hu S."/>
        </authorList>
    </citation>
    <scope>NUCLEOTIDE SEQUENCE [LARGE SCALE GENOMIC DNA]</scope>
    <source>
        <strain evidence="2 3">THG-T11</strain>
    </source>
</reference>
<sequence length="73" mass="8011">MQTNSLIFFGLLAIPLIAFLIWVIKQDKKKNYLGLVLLVVGAVIAAYTIVRLDSSFVKEKMPAAAAPKASSFR</sequence>
<accession>A0ABW9JBG8</accession>
<gene>
    <name evidence="2" type="ORF">E6A44_017865</name>
</gene>
<proteinExistence type="predicted"/>
<comment type="caution">
    <text evidence="2">The sequence shown here is derived from an EMBL/GenBank/DDBJ whole genome shotgun (WGS) entry which is preliminary data.</text>
</comment>
<keyword evidence="1" id="KW-0472">Membrane</keyword>
<dbReference type="RefSeq" id="WP_138724543.1">
    <property type="nucleotide sequence ID" value="NZ_SSHJ02000009.1"/>
</dbReference>
<evidence type="ECO:0000313" key="2">
    <source>
        <dbReference type="EMBL" id="MFN0257460.1"/>
    </source>
</evidence>
<evidence type="ECO:0000313" key="3">
    <source>
        <dbReference type="Proteomes" id="UP001517247"/>
    </source>
</evidence>
<name>A0ABW9JBG8_9SPHI</name>
<keyword evidence="1" id="KW-0812">Transmembrane</keyword>
<protein>
    <submittedName>
        <fullName evidence="2">Uncharacterized protein</fullName>
    </submittedName>
</protein>
<feature type="transmembrane region" description="Helical" evidence="1">
    <location>
        <begin position="31"/>
        <end position="50"/>
    </location>
</feature>
<organism evidence="2 3">
    <name type="scientific">Pedobacter ureilyticus</name>
    <dbReference type="NCBI Taxonomy" id="1393051"/>
    <lineage>
        <taxon>Bacteria</taxon>
        <taxon>Pseudomonadati</taxon>
        <taxon>Bacteroidota</taxon>
        <taxon>Sphingobacteriia</taxon>
        <taxon>Sphingobacteriales</taxon>
        <taxon>Sphingobacteriaceae</taxon>
        <taxon>Pedobacter</taxon>
    </lineage>
</organism>
<dbReference type="Proteomes" id="UP001517247">
    <property type="component" value="Unassembled WGS sequence"/>
</dbReference>
<keyword evidence="1" id="KW-1133">Transmembrane helix</keyword>
<dbReference type="EMBL" id="SSHJ02000009">
    <property type="protein sequence ID" value="MFN0257460.1"/>
    <property type="molecule type" value="Genomic_DNA"/>
</dbReference>
<evidence type="ECO:0000256" key="1">
    <source>
        <dbReference type="SAM" id="Phobius"/>
    </source>
</evidence>
<feature type="transmembrane region" description="Helical" evidence="1">
    <location>
        <begin position="6"/>
        <end position="24"/>
    </location>
</feature>
<keyword evidence="3" id="KW-1185">Reference proteome</keyword>